<sequence length="152" mass="17320">MPQVNNAVTALDRELEQDYENLMQAVASLRHHDDSLSCWPPPQTHSIQFSPFDDLDVQQLDGTSDYDISPFSLPRIITPPNDIMTVTSQKSLTPFANNADEIVLDRRDPVELHVIRPPPTAARRKKRQQLLNQLLAEIEEGAHIVDSQRKCW</sequence>
<protein>
    <submittedName>
        <fullName evidence="1">Uncharacterized protein</fullName>
    </submittedName>
</protein>
<keyword evidence="2" id="KW-1185">Reference proteome</keyword>
<evidence type="ECO:0000313" key="1">
    <source>
        <dbReference type="EMBL" id="KZT30196.1"/>
    </source>
</evidence>
<dbReference type="AlphaFoldDB" id="A0A165VU90"/>
<name>A0A165VU90_9AGAM</name>
<dbReference type="Proteomes" id="UP000076761">
    <property type="component" value="Unassembled WGS sequence"/>
</dbReference>
<accession>A0A165VU90</accession>
<evidence type="ECO:0000313" key="2">
    <source>
        <dbReference type="Proteomes" id="UP000076761"/>
    </source>
</evidence>
<dbReference type="EMBL" id="KV425552">
    <property type="protein sequence ID" value="KZT30196.1"/>
    <property type="molecule type" value="Genomic_DNA"/>
</dbReference>
<gene>
    <name evidence="1" type="ORF">NEOLEDRAFT_1127111</name>
</gene>
<organism evidence="1 2">
    <name type="scientific">Neolentinus lepideus HHB14362 ss-1</name>
    <dbReference type="NCBI Taxonomy" id="1314782"/>
    <lineage>
        <taxon>Eukaryota</taxon>
        <taxon>Fungi</taxon>
        <taxon>Dikarya</taxon>
        <taxon>Basidiomycota</taxon>
        <taxon>Agaricomycotina</taxon>
        <taxon>Agaricomycetes</taxon>
        <taxon>Gloeophyllales</taxon>
        <taxon>Gloeophyllaceae</taxon>
        <taxon>Neolentinus</taxon>
    </lineage>
</organism>
<reference evidence="1 2" key="1">
    <citation type="journal article" date="2016" name="Mol. Biol. Evol.">
        <title>Comparative Genomics of Early-Diverging Mushroom-Forming Fungi Provides Insights into the Origins of Lignocellulose Decay Capabilities.</title>
        <authorList>
            <person name="Nagy L.G."/>
            <person name="Riley R."/>
            <person name="Tritt A."/>
            <person name="Adam C."/>
            <person name="Daum C."/>
            <person name="Floudas D."/>
            <person name="Sun H."/>
            <person name="Yadav J.S."/>
            <person name="Pangilinan J."/>
            <person name="Larsson K.H."/>
            <person name="Matsuura K."/>
            <person name="Barry K."/>
            <person name="Labutti K."/>
            <person name="Kuo R."/>
            <person name="Ohm R.A."/>
            <person name="Bhattacharya S.S."/>
            <person name="Shirouzu T."/>
            <person name="Yoshinaga Y."/>
            <person name="Martin F.M."/>
            <person name="Grigoriev I.V."/>
            <person name="Hibbett D.S."/>
        </authorList>
    </citation>
    <scope>NUCLEOTIDE SEQUENCE [LARGE SCALE GENOMIC DNA]</scope>
    <source>
        <strain evidence="1 2">HHB14362 ss-1</strain>
    </source>
</reference>
<proteinExistence type="predicted"/>
<dbReference type="InParanoid" id="A0A165VU90"/>